<sequence length="264" mass="30407">MFCLLLLTIASSFAQERQPQFLQTIPVGSTTAISADRNGSVYLLNPRRNLVHLDSLGRLVTVYSPQTILSRNTTVDAGNPLKVLVFTPDRQELLLLDRFLRPISSTSLSEFGIAETIRAAALASDDSFWLFNETDFALSKLDMRMRKVVFDTPLSLVLDQNRFDVRMIREYQNQVYLLDYNGGIYVFDNLGNYKQKLPLTEVPFMGFLGNELYFVKEGNLHFYNLYKQQQRTISFPKEKKYTTALATKNRLYLFSRNSADVYSW</sequence>
<dbReference type="Proteomes" id="UP000474777">
    <property type="component" value="Unassembled WGS sequence"/>
</dbReference>
<comment type="caution">
    <text evidence="1">The sequence shown here is derived from an EMBL/GenBank/DDBJ whole genome shotgun (WGS) entry which is preliminary data.</text>
</comment>
<dbReference type="InterPro" id="IPR011048">
    <property type="entry name" value="Haem_d1_sf"/>
</dbReference>
<organism evidence="1 2">
    <name type="scientific">Pontibacter burrus</name>
    <dbReference type="NCBI Taxonomy" id="2704466"/>
    <lineage>
        <taxon>Bacteria</taxon>
        <taxon>Pseudomonadati</taxon>
        <taxon>Bacteroidota</taxon>
        <taxon>Cytophagia</taxon>
        <taxon>Cytophagales</taxon>
        <taxon>Hymenobacteraceae</taxon>
        <taxon>Pontibacter</taxon>
    </lineage>
</organism>
<name>A0A6B3LJJ5_9BACT</name>
<evidence type="ECO:0000313" key="2">
    <source>
        <dbReference type="Proteomes" id="UP000474777"/>
    </source>
</evidence>
<accession>A0A6B3LJJ5</accession>
<dbReference type="SUPFAM" id="SSF51004">
    <property type="entry name" value="C-terminal (heme d1) domain of cytochrome cd1-nitrite reductase"/>
    <property type="match status" value="1"/>
</dbReference>
<dbReference type="AlphaFoldDB" id="A0A6B3LJJ5"/>
<proteinExistence type="predicted"/>
<gene>
    <name evidence="1" type="ORF">GXP69_04060</name>
</gene>
<keyword evidence="2" id="KW-1185">Reference proteome</keyword>
<reference evidence="1 2" key="1">
    <citation type="submission" date="2020-02" db="EMBL/GenBank/DDBJ databases">
        <authorList>
            <person name="Kim M.K."/>
        </authorList>
    </citation>
    <scope>NUCLEOTIDE SEQUENCE [LARGE SCALE GENOMIC DNA]</scope>
    <source>
        <strain evidence="1 2">BT327</strain>
    </source>
</reference>
<protein>
    <submittedName>
        <fullName evidence="1">Uncharacterized protein</fullName>
    </submittedName>
</protein>
<dbReference type="EMBL" id="JAAGWD010000001">
    <property type="protein sequence ID" value="NEM96859.1"/>
    <property type="molecule type" value="Genomic_DNA"/>
</dbReference>
<evidence type="ECO:0000313" key="1">
    <source>
        <dbReference type="EMBL" id="NEM96859.1"/>
    </source>
</evidence>